<evidence type="ECO:0000256" key="1">
    <source>
        <dbReference type="SAM" id="MobiDB-lite"/>
    </source>
</evidence>
<reference evidence="2 3" key="1">
    <citation type="submission" date="2018-10" db="EMBL/GenBank/DDBJ databases">
        <authorList>
            <person name="Ekblom R."/>
            <person name="Jareborg N."/>
        </authorList>
    </citation>
    <scope>NUCLEOTIDE SEQUENCE [LARGE SCALE GENOMIC DNA]</scope>
    <source>
        <tissue evidence="2">Muscle</tissue>
    </source>
</reference>
<dbReference type="AlphaFoldDB" id="A0A9X9LEV9"/>
<comment type="caution">
    <text evidence="2">The sequence shown here is derived from an EMBL/GenBank/DDBJ whole genome shotgun (WGS) entry which is preliminary data.</text>
</comment>
<accession>A0A9X9LEV9</accession>
<name>A0A9X9LEV9_GULGU</name>
<evidence type="ECO:0000313" key="2">
    <source>
        <dbReference type="EMBL" id="VCW66375.1"/>
    </source>
</evidence>
<feature type="non-terminal residue" evidence="2">
    <location>
        <position position="1"/>
    </location>
</feature>
<feature type="region of interest" description="Disordered" evidence="1">
    <location>
        <begin position="77"/>
        <end position="110"/>
    </location>
</feature>
<evidence type="ECO:0000313" key="3">
    <source>
        <dbReference type="Proteomes" id="UP000269945"/>
    </source>
</evidence>
<dbReference type="EMBL" id="CYRY02001747">
    <property type="protein sequence ID" value="VCW66375.1"/>
    <property type="molecule type" value="Genomic_DNA"/>
</dbReference>
<keyword evidence="3" id="KW-1185">Reference proteome</keyword>
<gene>
    <name evidence="2" type="ORF">BN2614_LOCUS10</name>
</gene>
<dbReference type="Proteomes" id="UP000269945">
    <property type="component" value="Unassembled WGS sequence"/>
</dbReference>
<feature type="compositionally biased region" description="Basic and acidic residues" evidence="1">
    <location>
        <begin position="101"/>
        <end position="110"/>
    </location>
</feature>
<protein>
    <submittedName>
        <fullName evidence="2">Uncharacterized protein</fullName>
    </submittedName>
</protein>
<sequence length="110" mass="12073">GAHLLESLLKSKAQGRRGEVGSGRAAVKERKERQPQVLSLQLQGVGTFKVYWRCMGVTAPGGDPEWLEGECSWQRLESWGPAPAGPQPAQSQHHSRSLWGLKDRSQGKSL</sequence>
<organism evidence="2 3">
    <name type="scientific">Gulo gulo</name>
    <name type="common">Wolverine</name>
    <name type="synonym">Gluton</name>
    <dbReference type="NCBI Taxonomy" id="48420"/>
    <lineage>
        <taxon>Eukaryota</taxon>
        <taxon>Metazoa</taxon>
        <taxon>Chordata</taxon>
        <taxon>Craniata</taxon>
        <taxon>Vertebrata</taxon>
        <taxon>Euteleostomi</taxon>
        <taxon>Mammalia</taxon>
        <taxon>Eutheria</taxon>
        <taxon>Laurasiatheria</taxon>
        <taxon>Carnivora</taxon>
        <taxon>Caniformia</taxon>
        <taxon>Musteloidea</taxon>
        <taxon>Mustelidae</taxon>
        <taxon>Guloninae</taxon>
        <taxon>Gulo</taxon>
    </lineage>
</organism>
<proteinExistence type="predicted"/>
<feature type="region of interest" description="Disordered" evidence="1">
    <location>
        <begin position="13"/>
        <end position="35"/>
    </location>
</feature>